<feature type="non-terminal residue" evidence="2">
    <location>
        <position position="1"/>
    </location>
</feature>
<reference evidence="2" key="1">
    <citation type="submission" date="2021-05" db="EMBL/GenBank/DDBJ databases">
        <authorList>
            <person name="Khan N."/>
        </authorList>
    </citation>
    <scope>NUCLEOTIDE SEQUENCE</scope>
</reference>
<dbReference type="InterPro" id="IPR011108">
    <property type="entry name" value="RMMBL"/>
</dbReference>
<feature type="domain" description="Zn-dependent metallo-hydrolase RNA specificity" evidence="1">
    <location>
        <begin position="116"/>
        <end position="147"/>
    </location>
</feature>
<evidence type="ECO:0000313" key="3">
    <source>
        <dbReference type="Proteomes" id="UP000693738"/>
    </source>
</evidence>
<evidence type="ECO:0000313" key="2">
    <source>
        <dbReference type="EMBL" id="CAG7556105.1"/>
    </source>
</evidence>
<name>A0A8J2IJ10_FUSEQ</name>
<dbReference type="EMBL" id="CAJSTJ010000082">
    <property type="protein sequence ID" value="CAG7556105.1"/>
    <property type="molecule type" value="Genomic_DNA"/>
</dbReference>
<gene>
    <name evidence="2" type="ORF">FEQUK3_LOCUS1814</name>
</gene>
<sequence>DVLERVADGTGIPRPGKEFDLLQVVITPCGKRMYERQGREDFVTRMATGGAGTSRRKLSDGRAIIMLRDSMVADFAKDGRGFSADDAYAFSNWSGYLDTADPRRGWAQAERAGARTVRLHTSGHASPEALAAFAAAMAPKTVLPVHG</sequence>
<organism evidence="2 3">
    <name type="scientific">Fusarium equiseti</name>
    <name type="common">Fusarium scirpi</name>
    <dbReference type="NCBI Taxonomy" id="61235"/>
    <lineage>
        <taxon>Eukaryota</taxon>
        <taxon>Fungi</taxon>
        <taxon>Dikarya</taxon>
        <taxon>Ascomycota</taxon>
        <taxon>Pezizomycotina</taxon>
        <taxon>Sordariomycetes</taxon>
        <taxon>Hypocreomycetidae</taxon>
        <taxon>Hypocreales</taxon>
        <taxon>Nectriaceae</taxon>
        <taxon>Fusarium</taxon>
        <taxon>Fusarium incarnatum-equiseti species complex</taxon>
    </lineage>
</organism>
<proteinExistence type="predicted"/>
<dbReference type="Proteomes" id="UP000693738">
    <property type="component" value="Unassembled WGS sequence"/>
</dbReference>
<dbReference type="AlphaFoldDB" id="A0A8J2IJ10"/>
<feature type="non-terminal residue" evidence="2">
    <location>
        <position position="147"/>
    </location>
</feature>
<protein>
    <recommendedName>
        <fullName evidence="1">Zn-dependent metallo-hydrolase RNA specificity domain-containing protein</fullName>
    </recommendedName>
</protein>
<accession>A0A8J2IJ10</accession>
<evidence type="ECO:0000259" key="1">
    <source>
        <dbReference type="Pfam" id="PF07521"/>
    </source>
</evidence>
<dbReference type="Pfam" id="PF07521">
    <property type="entry name" value="RMMBL"/>
    <property type="match status" value="1"/>
</dbReference>
<comment type="caution">
    <text evidence="2">The sequence shown here is derived from an EMBL/GenBank/DDBJ whole genome shotgun (WGS) entry which is preliminary data.</text>
</comment>